<dbReference type="HOGENOM" id="CLU_2759360_0_0_1"/>
<gene>
    <name evidence="1" type="ORF">SERLADRAFT_472554</name>
</gene>
<proteinExistence type="predicted"/>
<name>F8P3Q4_SERL9</name>
<reference evidence="1" key="1">
    <citation type="submission" date="2011-04" db="EMBL/GenBank/DDBJ databases">
        <title>Evolution of plant cell wall degrading machinery underlies the functional diversity of forest fungi.</title>
        <authorList>
            <consortium name="US DOE Joint Genome Institute (JGI-PGF)"/>
            <person name="Eastwood D.C."/>
            <person name="Floudas D."/>
            <person name="Binder M."/>
            <person name="Majcherczyk A."/>
            <person name="Schneider P."/>
            <person name="Aerts A."/>
            <person name="Asiegbu F.O."/>
            <person name="Baker S.E."/>
            <person name="Barry K."/>
            <person name="Bendiksby M."/>
            <person name="Blumentritt M."/>
            <person name="Coutinho P.M."/>
            <person name="Cullen D."/>
            <person name="Cullen D."/>
            <person name="Gathman A."/>
            <person name="Goodell B."/>
            <person name="Henrissat B."/>
            <person name="Ihrmark K."/>
            <person name="Kauserud H."/>
            <person name="Kohler A."/>
            <person name="LaButti K."/>
            <person name="Lapidus A."/>
            <person name="Lavin J.L."/>
            <person name="Lee Y.-H."/>
            <person name="Lindquist E."/>
            <person name="Lilly W."/>
            <person name="Lucas S."/>
            <person name="Morin E."/>
            <person name="Murat C."/>
            <person name="Oguiza J.A."/>
            <person name="Park J."/>
            <person name="Pisabarro A.G."/>
            <person name="Riley R."/>
            <person name="Rosling A."/>
            <person name="Salamov A."/>
            <person name="Schmidt O."/>
            <person name="Schmutz J."/>
            <person name="Skrede I."/>
            <person name="Stenlid J."/>
            <person name="Wiebenga A."/>
            <person name="Xie X."/>
            <person name="Kues U."/>
            <person name="Hibbett D.S."/>
            <person name="Hoffmeister D."/>
            <person name="Hogberg N."/>
            <person name="Martin F."/>
            <person name="Grigoriev I.V."/>
            <person name="Watkinson S.C."/>
        </authorList>
    </citation>
    <scope>NUCLEOTIDE SEQUENCE</scope>
    <source>
        <strain evidence="1">S7.9</strain>
    </source>
</reference>
<dbReference type="GeneID" id="18820147"/>
<protein>
    <submittedName>
        <fullName evidence="1">Uncharacterized protein</fullName>
    </submittedName>
</protein>
<dbReference type="AlphaFoldDB" id="F8P3Q4"/>
<organism>
    <name type="scientific">Serpula lacrymans var. lacrymans (strain S7.9)</name>
    <name type="common">Dry rot fungus</name>
    <dbReference type="NCBI Taxonomy" id="578457"/>
    <lineage>
        <taxon>Eukaryota</taxon>
        <taxon>Fungi</taxon>
        <taxon>Dikarya</taxon>
        <taxon>Basidiomycota</taxon>
        <taxon>Agaricomycotina</taxon>
        <taxon>Agaricomycetes</taxon>
        <taxon>Agaricomycetidae</taxon>
        <taxon>Boletales</taxon>
        <taxon>Coniophorineae</taxon>
        <taxon>Serpulaceae</taxon>
        <taxon>Serpula</taxon>
    </lineage>
</organism>
<dbReference type="KEGG" id="sla:SERLADRAFT_472554"/>
<accession>F8P3Q4</accession>
<dbReference type="Proteomes" id="UP000008064">
    <property type="component" value="Unassembled WGS sequence"/>
</dbReference>
<dbReference type="EMBL" id="GL945437">
    <property type="protein sequence ID" value="EGO22153.1"/>
    <property type="molecule type" value="Genomic_DNA"/>
</dbReference>
<sequence>MITSNGCNIRPGYDTTSMAVGNPCCLYPSPPCIRAFPSNSFQLIVLYNSHGLLIYRQATDFVLATFSTIS</sequence>
<dbReference type="RefSeq" id="XP_007320691.1">
    <property type="nucleotide sequence ID" value="XM_007320629.1"/>
</dbReference>
<evidence type="ECO:0000313" key="1">
    <source>
        <dbReference type="EMBL" id="EGO22153.1"/>
    </source>
</evidence>